<reference evidence="6" key="1">
    <citation type="submission" date="2022-11" db="EMBL/GenBank/DDBJ databases">
        <authorList>
            <person name="Hyden B.L."/>
            <person name="Feng K."/>
            <person name="Yates T."/>
            <person name="Jawdy S."/>
            <person name="Smart L.B."/>
            <person name="Muchero W."/>
        </authorList>
    </citation>
    <scope>NUCLEOTIDE SEQUENCE</scope>
    <source>
        <tissue evidence="6">Shoot tip</tissue>
    </source>
</reference>
<name>A0A9Q0W2G5_9ROSI</name>
<comment type="caution">
    <text evidence="6">The sequence shown here is derived from an EMBL/GenBank/DDBJ whole genome shotgun (WGS) entry which is preliminary data.</text>
</comment>
<dbReference type="InterPro" id="IPR044791">
    <property type="entry name" value="Beta-glucanase/XTH"/>
</dbReference>
<feature type="chain" id="PRO_5040387135" evidence="4">
    <location>
        <begin position="26"/>
        <end position="275"/>
    </location>
</feature>
<dbReference type="InterPro" id="IPR013320">
    <property type="entry name" value="ConA-like_dom_sf"/>
</dbReference>
<proteinExistence type="predicted"/>
<keyword evidence="1" id="KW-0378">Hydrolase</keyword>
<evidence type="ECO:0000256" key="1">
    <source>
        <dbReference type="ARBA" id="ARBA00022801"/>
    </source>
</evidence>
<accession>A0A9Q0W2G5</accession>
<dbReference type="GO" id="GO:0004553">
    <property type="term" value="F:hydrolase activity, hydrolyzing O-glycosyl compounds"/>
    <property type="evidence" value="ECO:0007669"/>
    <property type="project" value="InterPro"/>
</dbReference>
<dbReference type="EMBL" id="JAPFFM010000006">
    <property type="protein sequence ID" value="KAJ6759421.1"/>
    <property type="molecule type" value="Genomic_DNA"/>
</dbReference>
<evidence type="ECO:0000256" key="3">
    <source>
        <dbReference type="SAM" id="MobiDB-lite"/>
    </source>
</evidence>
<dbReference type="PANTHER" id="PTHR31062">
    <property type="entry name" value="XYLOGLUCAN ENDOTRANSGLUCOSYLASE/HYDROLASE PROTEIN 8-RELATED"/>
    <property type="match status" value="1"/>
</dbReference>
<dbReference type="GO" id="GO:0005975">
    <property type="term" value="P:carbohydrate metabolic process"/>
    <property type="evidence" value="ECO:0007669"/>
    <property type="project" value="InterPro"/>
</dbReference>
<feature type="signal peptide" evidence="4">
    <location>
        <begin position="1"/>
        <end position="25"/>
    </location>
</feature>
<keyword evidence="2" id="KW-0326">Glycosidase</keyword>
<dbReference type="Gene3D" id="2.60.120.200">
    <property type="match status" value="2"/>
</dbReference>
<evidence type="ECO:0000256" key="4">
    <source>
        <dbReference type="SAM" id="SignalP"/>
    </source>
</evidence>
<sequence length="275" mass="30490">MASLQTFLAALLIVAVAFDPRSVNAKFSKSMSFYWGANNSAILGEGDDLQLVLNRKSGSGVKSKRAFLFGSFQVLLKLVPGNSAGTVTTYYGMRAYSSLWNADNWATQGGRVKIDWTVAPFIARYRNFRARACKWNGPVSINQCASNTTANWWTSPAYSKLSSAQLAQQSQTPMTIEPVPSNAKSTRVSSPKSIPNTAVAANVVALVTGTARDIGVSLKMAKKIAEAERLSKKGREYCQNKRRLSQLLTEERSFWWNFGGDEREDEEEDDDFRDW</sequence>
<dbReference type="Proteomes" id="UP001151752">
    <property type="component" value="Chromosome 18"/>
</dbReference>
<feature type="domain" description="GH16" evidence="5">
    <location>
        <begin position="30"/>
        <end position="91"/>
    </location>
</feature>
<evidence type="ECO:0000256" key="2">
    <source>
        <dbReference type="ARBA" id="ARBA00023295"/>
    </source>
</evidence>
<dbReference type="AlphaFoldDB" id="A0A9Q0W2G5"/>
<keyword evidence="7" id="KW-1185">Reference proteome</keyword>
<organism evidence="6 7">
    <name type="scientific">Salix koriyanagi</name>
    <dbReference type="NCBI Taxonomy" id="2511006"/>
    <lineage>
        <taxon>Eukaryota</taxon>
        <taxon>Viridiplantae</taxon>
        <taxon>Streptophyta</taxon>
        <taxon>Embryophyta</taxon>
        <taxon>Tracheophyta</taxon>
        <taxon>Spermatophyta</taxon>
        <taxon>Magnoliopsida</taxon>
        <taxon>eudicotyledons</taxon>
        <taxon>Gunneridae</taxon>
        <taxon>Pentapetalae</taxon>
        <taxon>rosids</taxon>
        <taxon>fabids</taxon>
        <taxon>Malpighiales</taxon>
        <taxon>Salicaceae</taxon>
        <taxon>Saliceae</taxon>
        <taxon>Salix</taxon>
    </lineage>
</organism>
<dbReference type="Pfam" id="PF00722">
    <property type="entry name" value="Glyco_hydro_16"/>
    <property type="match status" value="1"/>
</dbReference>
<gene>
    <name evidence="6" type="ORF">OIU74_025994</name>
</gene>
<reference evidence="6" key="2">
    <citation type="journal article" date="2023" name="Int. J. Mol. Sci.">
        <title>De Novo Assembly and Annotation of 11 Diverse Shrub Willow (Salix) Genomes Reveals Novel Gene Organization in Sex-Linked Regions.</title>
        <authorList>
            <person name="Hyden B."/>
            <person name="Feng K."/>
            <person name="Yates T.B."/>
            <person name="Jawdy S."/>
            <person name="Cereghino C."/>
            <person name="Smart L.B."/>
            <person name="Muchero W."/>
        </authorList>
    </citation>
    <scope>NUCLEOTIDE SEQUENCE</scope>
    <source>
        <tissue evidence="6">Shoot tip</tissue>
    </source>
</reference>
<evidence type="ECO:0000313" key="7">
    <source>
        <dbReference type="Proteomes" id="UP001151752"/>
    </source>
</evidence>
<keyword evidence="4" id="KW-0732">Signal</keyword>
<evidence type="ECO:0000313" key="6">
    <source>
        <dbReference type="EMBL" id="KAJ6759421.1"/>
    </source>
</evidence>
<evidence type="ECO:0000259" key="5">
    <source>
        <dbReference type="Pfam" id="PF00722"/>
    </source>
</evidence>
<dbReference type="SUPFAM" id="SSF49899">
    <property type="entry name" value="Concanavalin A-like lectins/glucanases"/>
    <property type="match status" value="2"/>
</dbReference>
<protein>
    <submittedName>
        <fullName evidence="6">XYLOGLUCAN ENDOTRANSGLUCOSYLASE/HYDROLASE PROTEIN 8-RELATED</fullName>
    </submittedName>
</protein>
<feature type="region of interest" description="Disordered" evidence="3">
    <location>
        <begin position="172"/>
        <end position="192"/>
    </location>
</feature>
<feature type="compositionally biased region" description="Polar residues" evidence="3">
    <location>
        <begin position="182"/>
        <end position="192"/>
    </location>
</feature>
<dbReference type="InterPro" id="IPR000757">
    <property type="entry name" value="Beta-glucanase-like"/>
</dbReference>